<dbReference type="PANTHER" id="PTHR34978">
    <property type="entry name" value="POSSIBLE SENSOR-TRANSDUCER PROTEIN BLAR"/>
    <property type="match status" value="1"/>
</dbReference>
<feature type="region of interest" description="Disordered" evidence="1">
    <location>
        <begin position="84"/>
        <end position="105"/>
    </location>
</feature>
<dbReference type="EMBL" id="JACOPP010000011">
    <property type="protein sequence ID" value="MBC5733896.1"/>
    <property type="molecule type" value="Genomic_DNA"/>
</dbReference>
<organism evidence="4 5">
    <name type="scientific">Lawsonibacter hominis</name>
    <dbReference type="NCBI Taxonomy" id="2763053"/>
    <lineage>
        <taxon>Bacteria</taxon>
        <taxon>Bacillati</taxon>
        <taxon>Bacillota</taxon>
        <taxon>Clostridia</taxon>
        <taxon>Eubacteriales</taxon>
        <taxon>Oscillospiraceae</taxon>
        <taxon>Lawsonibacter</taxon>
    </lineage>
</organism>
<evidence type="ECO:0000313" key="4">
    <source>
        <dbReference type="EMBL" id="MBC5733896.1"/>
    </source>
</evidence>
<dbReference type="InterPro" id="IPR008756">
    <property type="entry name" value="Peptidase_M56"/>
</dbReference>
<feature type="transmembrane region" description="Helical" evidence="2">
    <location>
        <begin position="6"/>
        <end position="25"/>
    </location>
</feature>
<keyword evidence="2" id="KW-0812">Transmembrane</keyword>
<evidence type="ECO:0000259" key="3">
    <source>
        <dbReference type="Pfam" id="PF05569"/>
    </source>
</evidence>
<feature type="transmembrane region" description="Helical" evidence="2">
    <location>
        <begin position="119"/>
        <end position="140"/>
    </location>
</feature>
<dbReference type="AlphaFoldDB" id="A0A8J6M8N2"/>
<evidence type="ECO:0000256" key="2">
    <source>
        <dbReference type="SAM" id="Phobius"/>
    </source>
</evidence>
<evidence type="ECO:0000256" key="1">
    <source>
        <dbReference type="SAM" id="MobiDB-lite"/>
    </source>
</evidence>
<dbReference type="CDD" id="cd07341">
    <property type="entry name" value="M56_BlaR1_MecR1_like"/>
    <property type="match status" value="1"/>
</dbReference>
<proteinExistence type="predicted"/>
<gene>
    <name evidence="4" type="ORF">H8S57_09190</name>
</gene>
<sequence length="1065" mass="115765">MEALFLRVAVLSLTGSAVLLPLLLLSGRIHHRYAAKTCYFLWLLLALRLLLPFQFPLPQPAVTVETPVYPVSLPASAVTADTHMTGPGAGGSAGNPAAPEPVPQERSTVRQVSLTALGAWVWAAGTAGFLLWQAVSYAVARRSLLRRSLEAGGAAESLLESLRAELGVTGRAALRRATGLPTPMMLGLVRPVILLPGREMEPEQLDVVLRHELVHLRRRDVAYKALLLLTNAVHWFNPLVWWMVREASRNLELCCDDEVVRAKDAGFRRRYGEILLHTAAGCRAPALSTYFGGGKKLLKGRLANLFQKKKNSAAAVCVVLALALPAGSLVACESAAPLNAFEAVQALEDSIAFENGTMSFTIPKGYAKAEQWNIHIAGRAETEQLGGLSLHYFEGEPWQAGKRYTLDIAPEQWADITELTLEAYLPDPEARNGVREGRVDLLSIVRGASSLYVNDTYGFTLQLPEDWAGNYTVTESEGMLTFCQRHHGFHSGEFFSLLIDDAQEFRARYPGMSDEEIMNGWPGQMLILGEGGGRIFFLSFASDGNVDLNLESVNSEYEAMDAQARALTADAFTYTGAAVRRGAVYTNSTYGFTVRFPDGWAGRVEVAEDDGAGLMTIYQSSARRADDPTAGVLANLCVVTRAGFDELYGDKDLDGMYETGGPRITVLGEAGGRLVYLHVDPLPEERSGLDPDYVRLHDEAEAITADAFALAGAQNAVYTNSGCGFSIRLPECWGVYGAVGEDPDTGAVLFYSAALGMDQGTVAGLLVEEAPLEEYPARVHYLGGRDGCHVYLSFYQTMPRNLMEGSAEDKAWFELLYDALENLPGSALIFSRDAEPAASSGIKLRYTSALYGFTLDQPPEWADRVEVQEFLGLPVFRMKDAGKWGGVLLTLAWMESADYDEDTAPVPMYFLAEQDGITLYAYPATDVQFDPERDQERYRALEEGIPALLDSFAKQDGVTWPRLAGYGVLAGADEGGVTLNLVEQKSWFEFTDPEQDDTRMSVAPDAAVGVIGADGSVGGAQISYAEFLSGRADYLGAVFQIYTVDGVVVGLNQQGEAVLRSEDGI</sequence>
<feature type="domain" description="Peptidase M56" evidence="3">
    <location>
        <begin position="10"/>
        <end position="305"/>
    </location>
</feature>
<dbReference type="InterPro" id="IPR052173">
    <property type="entry name" value="Beta-lactam_resp_regulator"/>
</dbReference>
<reference evidence="4" key="1">
    <citation type="submission" date="2020-08" db="EMBL/GenBank/DDBJ databases">
        <title>Genome public.</title>
        <authorList>
            <person name="Liu C."/>
            <person name="Sun Q."/>
        </authorList>
    </citation>
    <scope>NUCLEOTIDE SEQUENCE</scope>
    <source>
        <strain evidence="4">NSJ-51</strain>
    </source>
</reference>
<keyword evidence="2" id="KW-0472">Membrane</keyword>
<name>A0A8J6M8N2_9FIRM</name>
<accession>A0A8J6M8N2</accession>
<dbReference type="Pfam" id="PF05569">
    <property type="entry name" value="Peptidase_M56"/>
    <property type="match status" value="1"/>
</dbReference>
<dbReference type="PANTHER" id="PTHR34978:SF3">
    <property type="entry name" value="SLR0241 PROTEIN"/>
    <property type="match status" value="1"/>
</dbReference>
<dbReference type="RefSeq" id="WP_186907787.1">
    <property type="nucleotide sequence ID" value="NZ_JACOPP010000011.1"/>
</dbReference>
<dbReference type="Proteomes" id="UP000661435">
    <property type="component" value="Unassembled WGS sequence"/>
</dbReference>
<protein>
    <submittedName>
        <fullName evidence="4">M56 family metallopeptidase</fullName>
    </submittedName>
</protein>
<feature type="transmembrane region" description="Helical" evidence="2">
    <location>
        <begin position="37"/>
        <end position="55"/>
    </location>
</feature>
<comment type="caution">
    <text evidence="4">The sequence shown here is derived from an EMBL/GenBank/DDBJ whole genome shotgun (WGS) entry which is preliminary data.</text>
</comment>
<keyword evidence="2" id="KW-1133">Transmembrane helix</keyword>
<feature type="transmembrane region" description="Helical" evidence="2">
    <location>
        <begin position="225"/>
        <end position="244"/>
    </location>
</feature>
<keyword evidence="5" id="KW-1185">Reference proteome</keyword>
<evidence type="ECO:0000313" key="5">
    <source>
        <dbReference type="Proteomes" id="UP000661435"/>
    </source>
</evidence>